<evidence type="ECO:0000256" key="3">
    <source>
        <dbReference type="ARBA" id="ARBA00022741"/>
    </source>
</evidence>
<reference evidence="10 11" key="1">
    <citation type="submission" date="2024-10" db="EMBL/GenBank/DDBJ databases">
        <authorList>
            <person name="Kim D."/>
        </authorList>
    </citation>
    <scope>NUCLEOTIDE SEQUENCE [LARGE SCALE GENOMIC DNA]</scope>
    <source>
        <strain evidence="10">Taebaek</strain>
    </source>
</reference>
<evidence type="ECO:0000256" key="7">
    <source>
        <dbReference type="ARBA" id="ARBA00029936"/>
    </source>
</evidence>
<evidence type="ECO:0000256" key="4">
    <source>
        <dbReference type="ARBA" id="ARBA00022840"/>
    </source>
</evidence>
<gene>
    <name evidence="10" type="ORF">niasHS_015944</name>
</gene>
<dbReference type="Gene3D" id="3.40.50.620">
    <property type="entry name" value="HUPs"/>
    <property type="match status" value="1"/>
</dbReference>
<accession>A0ABD2HW90</accession>
<dbReference type="EMBL" id="JBICCN010000427">
    <property type="protein sequence ID" value="KAL3069710.1"/>
    <property type="molecule type" value="Genomic_DNA"/>
</dbReference>
<evidence type="ECO:0000256" key="1">
    <source>
        <dbReference type="ARBA" id="ARBA00013169"/>
    </source>
</evidence>
<keyword evidence="2 8" id="KW-0436">Ligase</keyword>
<evidence type="ECO:0000256" key="8">
    <source>
        <dbReference type="RuleBase" id="RU363035"/>
    </source>
</evidence>
<dbReference type="Proteomes" id="UP001620645">
    <property type="component" value="Unassembled WGS sequence"/>
</dbReference>
<dbReference type="InterPro" id="IPR001412">
    <property type="entry name" value="aa-tRNA-synth_I_CS"/>
</dbReference>
<keyword evidence="5 8" id="KW-0648">Protein biosynthesis</keyword>
<evidence type="ECO:0000256" key="6">
    <source>
        <dbReference type="ARBA" id="ARBA00023146"/>
    </source>
</evidence>
<keyword evidence="3 8" id="KW-0547">Nucleotide-binding</keyword>
<keyword evidence="4 8" id="KW-0067">ATP-binding</keyword>
<dbReference type="InterPro" id="IPR014729">
    <property type="entry name" value="Rossmann-like_a/b/a_fold"/>
</dbReference>
<organism evidence="10 11">
    <name type="scientific">Heterodera schachtii</name>
    <name type="common">Sugarbeet cyst nematode worm</name>
    <name type="synonym">Tylenchus schachtii</name>
    <dbReference type="NCBI Taxonomy" id="97005"/>
    <lineage>
        <taxon>Eukaryota</taxon>
        <taxon>Metazoa</taxon>
        <taxon>Ecdysozoa</taxon>
        <taxon>Nematoda</taxon>
        <taxon>Chromadorea</taxon>
        <taxon>Rhabditida</taxon>
        <taxon>Tylenchina</taxon>
        <taxon>Tylenchomorpha</taxon>
        <taxon>Tylenchoidea</taxon>
        <taxon>Heteroderidae</taxon>
        <taxon>Heteroderinae</taxon>
        <taxon>Heterodera</taxon>
    </lineage>
</organism>
<dbReference type="EC" id="6.1.1.9" evidence="1"/>
<dbReference type="SUPFAM" id="SSF52374">
    <property type="entry name" value="Nucleotidylyl transferase"/>
    <property type="match status" value="1"/>
</dbReference>
<comment type="similarity">
    <text evidence="8">Belongs to the class-I aminoacyl-tRNA synthetase family.</text>
</comment>
<dbReference type="InterPro" id="IPR002300">
    <property type="entry name" value="aa-tRNA-synth_Ia"/>
</dbReference>
<dbReference type="GO" id="GO:0005524">
    <property type="term" value="F:ATP binding"/>
    <property type="evidence" value="ECO:0007669"/>
    <property type="project" value="UniProtKB-KW"/>
</dbReference>
<keyword evidence="6 8" id="KW-0030">Aminoacyl-tRNA synthetase</keyword>
<evidence type="ECO:0000256" key="5">
    <source>
        <dbReference type="ARBA" id="ARBA00022917"/>
    </source>
</evidence>
<evidence type="ECO:0000313" key="10">
    <source>
        <dbReference type="EMBL" id="KAL3069710.1"/>
    </source>
</evidence>
<protein>
    <recommendedName>
        <fullName evidence="1">valine--tRNA ligase</fullName>
        <ecNumber evidence="1">6.1.1.9</ecNumber>
    </recommendedName>
    <alternativeName>
        <fullName evidence="7">Valyl-tRNA synthetase</fullName>
    </alternativeName>
</protein>
<dbReference type="Pfam" id="PF00133">
    <property type="entry name" value="tRNA-synt_1"/>
    <property type="match status" value="1"/>
</dbReference>
<dbReference type="InterPro" id="IPR002303">
    <property type="entry name" value="Valyl-tRNA_ligase"/>
</dbReference>
<dbReference type="PANTHER" id="PTHR11946">
    <property type="entry name" value="VALYL-TRNA SYNTHETASES"/>
    <property type="match status" value="1"/>
</dbReference>
<evidence type="ECO:0000256" key="2">
    <source>
        <dbReference type="ARBA" id="ARBA00022598"/>
    </source>
</evidence>
<evidence type="ECO:0000313" key="11">
    <source>
        <dbReference type="Proteomes" id="UP001620645"/>
    </source>
</evidence>
<name>A0ABD2HW90_HETSC</name>
<dbReference type="PANTHER" id="PTHR11946:SF111">
    <property type="entry name" value="VALINE--TRNA LIGASE"/>
    <property type="match status" value="1"/>
</dbReference>
<dbReference type="PROSITE" id="PS00178">
    <property type="entry name" value="AA_TRNA_LIGASE_I"/>
    <property type="match status" value="1"/>
</dbReference>
<proteinExistence type="inferred from homology"/>
<feature type="domain" description="Aminoacyl-tRNA synthetase class Ia" evidence="9">
    <location>
        <begin position="104"/>
        <end position="510"/>
    </location>
</feature>
<dbReference type="AlphaFoldDB" id="A0ABD2HW90"/>
<sequence>MDILPFFERVELGLTLALISPRFDALMGTNFNGQSELTISNLATISKDKDQNRNDLFSSGHVRGTCDHSCLSASKQIVRNEPAEVKTLKLIQQHYDEATSSSHQFVDSPSEEVFRMVLPPPNVTGNLHIGHAITVALEDAICRYQRLIGKNVRWTPGFDHAGMATEQVVQRQLAQRFGKQTDEMSQAEFVAHCEEWKEARIRDISGQLRSMACYLDWHDLFYTMDQNFARAVRVAFCRLHSLGLIVRETRPVFTAVSLNEEKKAPESVMMEQWFLHMDGMNGQLRSDFEAGKFNFKPPMNKGITEEFTKFKEPWNLSRQIVWGHRIPAYLVEKSKRWIVAESEADARAQLSADEADSPLLQDPDVLDTWFSSSLIPIVIAGWPDRPICGQSLELMETGYDIVGHWVAKMMMICHCLTGEYPFTRVLLHGMVRDNRERKMSKSLGNVVDPLDIIRGAGIEEMVERVNSSNLPSEEKAVAEADLRKRFPRGMRHNGVDAFRFSLLQHDLTKAVLRVDFTLPLTEARNFCNRVWNLCKFTQRVFKAAHGW</sequence>
<keyword evidence="11" id="KW-1185">Reference proteome</keyword>
<comment type="caution">
    <text evidence="10">The sequence shown here is derived from an EMBL/GenBank/DDBJ whole genome shotgun (WGS) entry which is preliminary data.</text>
</comment>
<evidence type="ECO:0000259" key="9">
    <source>
        <dbReference type="Pfam" id="PF00133"/>
    </source>
</evidence>
<dbReference type="GO" id="GO:0006412">
    <property type="term" value="P:translation"/>
    <property type="evidence" value="ECO:0007669"/>
    <property type="project" value="UniProtKB-KW"/>
</dbReference>
<dbReference type="GO" id="GO:0004832">
    <property type="term" value="F:valine-tRNA ligase activity"/>
    <property type="evidence" value="ECO:0007669"/>
    <property type="project" value="UniProtKB-EC"/>
</dbReference>